<accession>A0A0E9S583</accession>
<dbReference type="EMBL" id="GBXM01071983">
    <property type="protein sequence ID" value="JAH36594.1"/>
    <property type="molecule type" value="Transcribed_RNA"/>
</dbReference>
<reference evidence="1" key="1">
    <citation type="submission" date="2014-11" db="EMBL/GenBank/DDBJ databases">
        <authorList>
            <person name="Amaro Gonzalez C."/>
        </authorList>
    </citation>
    <scope>NUCLEOTIDE SEQUENCE</scope>
</reference>
<protein>
    <submittedName>
        <fullName evidence="1">Uncharacterized protein</fullName>
    </submittedName>
</protein>
<proteinExistence type="predicted"/>
<organism evidence="1">
    <name type="scientific">Anguilla anguilla</name>
    <name type="common">European freshwater eel</name>
    <name type="synonym">Muraena anguilla</name>
    <dbReference type="NCBI Taxonomy" id="7936"/>
    <lineage>
        <taxon>Eukaryota</taxon>
        <taxon>Metazoa</taxon>
        <taxon>Chordata</taxon>
        <taxon>Craniata</taxon>
        <taxon>Vertebrata</taxon>
        <taxon>Euteleostomi</taxon>
        <taxon>Actinopterygii</taxon>
        <taxon>Neopterygii</taxon>
        <taxon>Teleostei</taxon>
        <taxon>Anguilliformes</taxon>
        <taxon>Anguillidae</taxon>
        <taxon>Anguilla</taxon>
    </lineage>
</organism>
<name>A0A0E9S583_ANGAN</name>
<evidence type="ECO:0000313" key="1">
    <source>
        <dbReference type="EMBL" id="JAH36594.1"/>
    </source>
</evidence>
<sequence>MSPTDQIRITWCPRLLAVLSVLIRGEE</sequence>
<reference evidence="1" key="2">
    <citation type="journal article" date="2015" name="Fish Shellfish Immunol.">
        <title>Early steps in the European eel (Anguilla anguilla)-Vibrio vulnificus interaction in the gills: Role of the RtxA13 toxin.</title>
        <authorList>
            <person name="Callol A."/>
            <person name="Pajuelo D."/>
            <person name="Ebbesson L."/>
            <person name="Teles M."/>
            <person name="MacKenzie S."/>
            <person name="Amaro C."/>
        </authorList>
    </citation>
    <scope>NUCLEOTIDE SEQUENCE</scope>
</reference>
<dbReference type="AlphaFoldDB" id="A0A0E9S583"/>